<name>A0A9P5X6C9_9AGAR</name>
<evidence type="ECO:0000313" key="3">
    <source>
        <dbReference type="EMBL" id="KAF9445337.1"/>
    </source>
</evidence>
<feature type="transmembrane region" description="Helical" evidence="2">
    <location>
        <begin position="137"/>
        <end position="158"/>
    </location>
</feature>
<accession>A0A9P5X6C9</accession>
<feature type="compositionally biased region" description="Polar residues" evidence="1">
    <location>
        <begin position="9"/>
        <end position="34"/>
    </location>
</feature>
<keyword evidence="2" id="KW-1133">Transmembrane helix</keyword>
<comment type="caution">
    <text evidence="3">The sequence shown here is derived from an EMBL/GenBank/DDBJ whole genome shotgun (WGS) entry which is preliminary data.</text>
</comment>
<keyword evidence="2" id="KW-0472">Membrane</keyword>
<evidence type="ECO:0000313" key="4">
    <source>
        <dbReference type="Proteomes" id="UP000807342"/>
    </source>
</evidence>
<dbReference type="EMBL" id="MU151308">
    <property type="protein sequence ID" value="KAF9445337.1"/>
    <property type="molecule type" value="Genomic_DNA"/>
</dbReference>
<proteinExistence type="predicted"/>
<feature type="transmembrane region" description="Helical" evidence="2">
    <location>
        <begin position="113"/>
        <end position="131"/>
    </location>
</feature>
<dbReference type="AlphaFoldDB" id="A0A9P5X6C9"/>
<keyword evidence="4" id="KW-1185">Reference proteome</keyword>
<gene>
    <name evidence="3" type="ORF">P691DRAFT_735160</name>
</gene>
<evidence type="ECO:0000256" key="2">
    <source>
        <dbReference type="SAM" id="Phobius"/>
    </source>
</evidence>
<sequence length="275" mass="31553">MQEIVDQQIHVTSTPSRNSPSHTDTNNPQVQEKSMIQESQERFCQALTYLFIFAVVFLSAGMPYWYYRCHRPRTAISVQPDPECAQSETDSLCNGIWQNKLPQLLRAWKTHRTFIGFLLAFMFPMVSVSPLPKCSWAYIFAMIGVADGPVAYGMCYLYEEHFNRPDESPNKPLFDAWFKSPQHGLSHEHTLRFWVFISLPTVWFFWFLTTICMSILMVVIGEQTQVDEGPGLACPSGRRGILRGFVSVMFLVAIVSLIYMKSIVNYFSTDEPSSE</sequence>
<keyword evidence="2" id="KW-0812">Transmembrane</keyword>
<feature type="transmembrane region" description="Helical" evidence="2">
    <location>
        <begin position="46"/>
        <end position="67"/>
    </location>
</feature>
<dbReference type="Proteomes" id="UP000807342">
    <property type="component" value="Unassembled WGS sequence"/>
</dbReference>
<feature type="transmembrane region" description="Helical" evidence="2">
    <location>
        <begin position="240"/>
        <end position="260"/>
    </location>
</feature>
<feature type="transmembrane region" description="Helical" evidence="2">
    <location>
        <begin position="193"/>
        <end position="220"/>
    </location>
</feature>
<reference evidence="3" key="1">
    <citation type="submission" date="2020-11" db="EMBL/GenBank/DDBJ databases">
        <authorList>
            <consortium name="DOE Joint Genome Institute"/>
            <person name="Ahrendt S."/>
            <person name="Riley R."/>
            <person name="Andreopoulos W."/>
            <person name="Labutti K."/>
            <person name="Pangilinan J."/>
            <person name="Ruiz-Duenas F.J."/>
            <person name="Barrasa J.M."/>
            <person name="Sanchez-Garcia M."/>
            <person name="Camarero S."/>
            <person name="Miyauchi S."/>
            <person name="Serrano A."/>
            <person name="Linde D."/>
            <person name="Babiker R."/>
            <person name="Drula E."/>
            <person name="Ayuso-Fernandez I."/>
            <person name="Pacheco R."/>
            <person name="Padilla G."/>
            <person name="Ferreira P."/>
            <person name="Barriuso J."/>
            <person name="Kellner H."/>
            <person name="Castanera R."/>
            <person name="Alfaro M."/>
            <person name="Ramirez L."/>
            <person name="Pisabarro A.G."/>
            <person name="Kuo A."/>
            <person name="Tritt A."/>
            <person name="Lipzen A."/>
            <person name="He G."/>
            <person name="Yan M."/>
            <person name="Ng V."/>
            <person name="Cullen D."/>
            <person name="Martin F."/>
            <person name="Rosso M.-N."/>
            <person name="Henrissat B."/>
            <person name="Hibbett D."/>
            <person name="Martinez A.T."/>
            <person name="Grigoriev I.V."/>
        </authorList>
    </citation>
    <scope>NUCLEOTIDE SEQUENCE</scope>
    <source>
        <strain evidence="3">MF-IS2</strain>
    </source>
</reference>
<feature type="region of interest" description="Disordered" evidence="1">
    <location>
        <begin position="1"/>
        <end position="34"/>
    </location>
</feature>
<protein>
    <submittedName>
        <fullName evidence="3">Uncharacterized protein</fullName>
    </submittedName>
</protein>
<evidence type="ECO:0000256" key="1">
    <source>
        <dbReference type="SAM" id="MobiDB-lite"/>
    </source>
</evidence>
<organism evidence="3 4">
    <name type="scientific">Macrolepiota fuliginosa MF-IS2</name>
    <dbReference type="NCBI Taxonomy" id="1400762"/>
    <lineage>
        <taxon>Eukaryota</taxon>
        <taxon>Fungi</taxon>
        <taxon>Dikarya</taxon>
        <taxon>Basidiomycota</taxon>
        <taxon>Agaricomycotina</taxon>
        <taxon>Agaricomycetes</taxon>
        <taxon>Agaricomycetidae</taxon>
        <taxon>Agaricales</taxon>
        <taxon>Agaricineae</taxon>
        <taxon>Agaricaceae</taxon>
        <taxon>Macrolepiota</taxon>
    </lineage>
</organism>